<accession>A0A1B9HUA8</accession>
<proteinExistence type="predicted"/>
<protein>
    <submittedName>
        <fullName evidence="2">Coiled-coil domain-containing protein 12</fullName>
    </submittedName>
</protein>
<dbReference type="GO" id="GO:0071014">
    <property type="term" value="C:post-mRNA release spliceosomal complex"/>
    <property type="evidence" value="ECO:0007669"/>
    <property type="project" value="TreeGrafter"/>
</dbReference>
<dbReference type="EMBL" id="CP144527">
    <property type="protein sequence ID" value="WWC72477.1"/>
    <property type="molecule type" value="Genomic_DNA"/>
</dbReference>
<evidence type="ECO:0000313" key="2">
    <source>
        <dbReference type="EMBL" id="OCF46856.1"/>
    </source>
</evidence>
<feature type="region of interest" description="Disordered" evidence="1">
    <location>
        <begin position="21"/>
        <end position="65"/>
    </location>
</feature>
<name>A0A1B9HUA8_9TREE</name>
<dbReference type="EMBL" id="KI894015">
    <property type="protein sequence ID" value="OCF46856.1"/>
    <property type="molecule type" value="Genomic_DNA"/>
</dbReference>
<reference evidence="3" key="4">
    <citation type="submission" date="2024-02" db="EMBL/GenBank/DDBJ databases">
        <title>Comparative genomics of Cryptococcus and Kwoniella reveals pathogenesis evolution and contrasting modes of karyotype evolution via chromosome fusion or intercentromeric recombination.</title>
        <authorList>
            <person name="Coelho M.A."/>
            <person name="David-Palma M."/>
            <person name="Shea T."/>
            <person name="Bowers K."/>
            <person name="McGinley-Smith S."/>
            <person name="Mohammad A.W."/>
            <person name="Gnirke A."/>
            <person name="Yurkov A.M."/>
            <person name="Nowrousian M."/>
            <person name="Sun S."/>
            <person name="Cuomo C.A."/>
            <person name="Heitman J."/>
        </authorList>
    </citation>
    <scope>NUCLEOTIDE SEQUENCE</scope>
    <source>
        <strain evidence="3">CBS 10737</strain>
    </source>
</reference>
<feature type="compositionally biased region" description="Acidic residues" evidence="1">
    <location>
        <begin position="156"/>
        <end position="165"/>
    </location>
</feature>
<reference evidence="2" key="1">
    <citation type="submission" date="2013-07" db="EMBL/GenBank/DDBJ databases">
        <title>The Genome Sequence of Cryptococcus pinus CBS10737.</title>
        <authorList>
            <consortium name="The Broad Institute Genome Sequencing Platform"/>
            <person name="Cuomo C."/>
            <person name="Litvintseva A."/>
            <person name="Chen Y."/>
            <person name="Heitman J."/>
            <person name="Sun S."/>
            <person name="Springer D."/>
            <person name="Dromer F."/>
            <person name="Young S.K."/>
            <person name="Zeng Q."/>
            <person name="Gargeya S."/>
            <person name="Fitzgerald M."/>
            <person name="Abouelleil A."/>
            <person name="Alvarado L."/>
            <person name="Berlin A.M."/>
            <person name="Chapman S.B."/>
            <person name="Dewar J."/>
            <person name="Goldberg J."/>
            <person name="Griggs A."/>
            <person name="Gujja S."/>
            <person name="Hansen M."/>
            <person name="Howarth C."/>
            <person name="Imamovic A."/>
            <person name="Larimer J."/>
            <person name="McCowan C."/>
            <person name="Murphy C."/>
            <person name="Pearson M."/>
            <person name="Priest M."/>
            <person name="Roberts A."/>
            <person name="Saif S."/>
            <person name="Shea T."/>
            <person name="Sykes S."/>
            <person name="Wortman J."/>
            <person name="Nusbaum C."/>
            <person name="Birren B."/>
        </authorList>
    </citation>
    <scope>NUCLEOTIDE SEQUENCE [LARGE SCALE GENOMIC DNA]</scope>
    <source>
        <strain evidence="2">CBS 10737</strain>
    </source>
</reference>
<reference evidence="3" key="2">
    <citation type="submission" date="2013-07" db="EMBL/GenBank/DDBJ databases">
        <authorList>
            <consortium name="The Broad Institute Genome Sequencing Platform"/>
            <person name="Cuomo C."/>
            <person name="Litvintseva A."/>
            <person name="Chen Y."/>
            <person name="Heitman J."/>
            <person name="Sun S."/>
            <person name="Springer D."/>
            <person name="Dromer F."/>
            <person name="Young S.K."/>
            <person name="Zeng Q."/>
            <person name="Gargeya S."/>
            <person name="Fitzgerald M."/>
            <person name="Abouelleil A."/>
            <person name="Alvarado L."/>
            <person name="Berlin A.M."/>
            <person name="Chapman S.B."/>
            <person name="Dewar J."/>
            <person name="Goldberg J."/>
            <person name="Griggs A."/>
            <person name="Gujja S."/>
            <person name="Hansen M."/>
            <person name="Howarth C."/>
            <person name="Imamovic A."/>
            <person name="Larimer J."/>
            <person name="McCowan C."/>
            <person name="Murphy C."/>
            <person name="Pearson M."/>
            <person name="Priest M."/>
            <person name="Roberts A."/>
            <person name="Saif S."/>
            <person name="Shea T."/>
            <person name="Sykes S."/>
            <person name="Wortman J."/>
            <person name="Nusbaum C."/>
            <person name="Birren B."/>
        </authorList>
    </citation>
    <scope>NUCLEOTIDE SEQUENCE</scope>
    <source>
        <strain evidence="3">CBS 10737</strain>
    </source>
</reference>
<feature type="region of interest" description="Disordered" evidence="1">
    <location>
        <begin position="134"/>
        <end position="165"/>
    </location>
</feature>
<dbReference type="GeneID" id="30175612"/>
<gene>
    <name evidence="2" type="ORF">I206_07243</name>
    <name evidence="3" type="ORF">I206_106439</name>
</gene>
<dbReference type="RefSeq" id="XP_019008075.1">
    <property type="nucleotide sequence ID" value="XM_019158937.1"/>
</dbReference>
<dbReference type="Proteomes" id="UP000094020">
    <property type="component" value="Chromosome 9"/>
</dbReference>
<dbReference type="InterPro" id="IPR013169">
    <property type="entry name" value="mRNA_splic_Cwf18-like"/>
</dbReference>
<dbReference type="Pfam" id="PF08315">
    <property type="entry name" value="cwf18"/>
    <property type="match status" value="1"/>
</dbReference>
<evidence type="ECO:0000313" key="4">
    <source>
        <dbReference type="Proteomes" id="UP000094020"/>
    </source>
</evidence>
<organism evidence="2">
    <name type="scientific">Kwoniella pini CBS 10737</name>
    <dbReference type="NCBI Taxonomy" id="1296096"/>
    <lineage>
        <taxon>Eukaryota</taxon>
        <taxon>Fungi</taxon>
        <taxon>Dikarya</taxon>
        <taxon>Basidiomycota</taxon>
        <taxon>Agaricomycotina</taxon>
        <taxon>Tremellomycetes</taxon>
        <taxon>Tremellales</taxon>
        <taxon>Cryptococcaceae</taxon>
        <taxon>Kwoniella</taxon>
    </lineage>
</organism>
<dbReference type="OrthoDB" id="10261348at2759"/>
<dbReference type="PANTHER" id="PTHR31551:SF1">
    <property type="entry name" value="COILED-COIL DOMAIN-CONTAINING PROTEIN 12"/>
    <property type="match status" value="1"/>
</dbReference>
<dbReference type="STRING" id="1296096.A0A1B9HUA8"/>
<keyword evidence="4" id="KW-1185">Reference proteome</keyword>
<reference evidence="2" key="3">
    <citation type="submission" date="2016-07" db="EMBL/GenBank/DDBJ databases">
        <title>Evolution of pathogenesis and genome organization in the Tremellales.</title>
        <authorList>
            <person name="Cuomo C."/>
            <person name="Litvintseva A."/>
            <person name="Heitman J."/>
            <person name="Chen Y."/>
            <person name="Sun S."/>
            <person name="Springer D."/>
            <person name="Dromer F."/>
            <person name="Young S."/>
            <person name="Zeng Q."/>
            <person name="Chapman S."/>
            <person name="Gujja S."/>
            <person name="Saif S."/>
            <person name="Birren B."/>
        </authorList>
    </citation>
    <scope>NUCLEOTIDE SEQUENCE</scope>
    <source>
        <strain evidence="2">CBS 10737</strain>
    </source>
</reference>
<dbReference type="AlphaFoldDB" id="A0A1B9HUA8"/>
<evidence type="ECO:0000313" key="3">
    <source>
        <dbReference type="EMBL" id="WWC72477.1"/>
    </source>
</evidence>
<feature type="compositionally biased region" description="Basic and acidic residues" evidence="1">
    <location>
        <begin position="42"/>
        <end position="65"/>
    </location>
</feature>
<sequence length="165" mass="19452">MDNNLAANSAARKERLIALRRRKEGKDVNGNGESSHFAFKQRNYDPETRTLRKRGQEDENEDTVEKAVEGLAEQIIKEDEEKRKEELDLFNIQPKRANWDLKRDMNNRMLKLDRKTNESIATLFRQRLQSMKKEQKGEIDLLASMNAQEHERDDFVENDDESDDE</sequence>
<dbReference type="GO" id="GO:0005684">
    <property type="term" value="C:U2-type spliceosomal complex"/>
    <property type="evidence" value="ECO:0007669"/>
    <property type="project" value="TreeGrafter"/>
</dbReference>
<evidence type="ECO:0000256" key="1">
    <source>
        <dbReference type="SAM" id="MobiDB-lite"/>
    </source>
</evidence>
<dbReference type="PANTHER" id="PTHR31551">
    <property type="entry name" value="PRE-MRNA-SPLICING FACTOR CWF18"/>
    <property type="match status" value="1"/>
</dbReference>
<dbReference type="KEGG" id="kpin:30175612"/>